<evidence type="ECO:0000256" key="2">
    <source>
        <dbReference type="ARBA" id="ARBA00022679"/>
    </source>
</evidence>
<sequence length="432" mass="47462">MMRVPVFFERFEVGALTVAGDGTLSFAYDPRWLATRQAFPLSVTMPLGPERFPDAVIAPWIANLLPEERQLTALARSLGLSAGDTLALLREIGGDTAGALSFEVPGPPEDWAYRPLSTFYGLSDPGQALDRHFQDLRQRPFLAGEDGVRLSLAGGQEKTALAVIDPSGQPRIGPPRPEDRLAVPMRGAPSTVILKPDNPDLPGIVENEAYCLTLAARIGIAAAEVFTVPGQHRLALGVVRYDRRITRTGRLRRLHQEDFAQANALPPGLKYERGTLRGLTLEGLLRTGRHLPPRDDLALMDQFIFNVLVANTDAHAKNYSMLLGESPQLAPLYDVSCTLPWPHLVKDLAQNICGRKRRPYDLTPAHWSQIAREAGRNPSTVRDRVLTLIDAMVAQMIATEETVCAMPGTTPALVRQVARAVDENAQRLRGRF</sequence>
<dbReference type="Pfam" id="PF07804">
    <property type="entry name" value="HipA_C"/>
    <property type="match status" value="1"/>
</dbReference>
<dbReference type="PANTHER" id="PTHR37419:SF1">
    <property type="entry name" value="SERINE_THREONINE-PROTEIN KINASE TOXIN HIPA"/>
    <property type="match status" value="1"/>
</dbReference>
<evidence type="ECO:0000313" key="6">
    <source>
        <dbReference type="EMBL" id="MXN21203.1"/>
    </source>
</evidence>
<keyword evidence="2" id="KW-0808">Transferase</keyword>
<dbReference type="PANTHER" id="PTHR37419">
    <property type="entry name" value="SERINE/THREONINE-PROTEIN KINASE TOXIN HIPA"/>
    <property type="match status" value="1"/>
</dbReference>
<evidence type="ECO:0000313" key="7">
    <source>
        <dbReference type="Proteomes" id="UP000477911"/>
    </source>
</evidence>
<comment type="caution">
    <text evidence="6">The sequence shown here is derived from an EMBL/GenBank/DDBJ whole genome shotgun (WGS) entry which is preliminary data.</text>
</comment>
<dbReference type="Proteomes" id="UP000477911">
    <property type="component" value="Unassembled WGS sequence"/>
</dbReference>
<dbReference type="InterPro" id="IPR012893">
    <property type="entry name" value="HipA-like_C"/>
</dbReference>
<dbReference type="Gene3D" id="1.10.1070.20">
    <property type="match status" value="1"/>
</dbReference>
<reference evidence="6 7" key="1">
    <citation type="submission" date="2019-12" db="EMBL/GenBank/DDBJ databases">
        <authorList>
            <person name="Li M."/>
        </authorList>
    </citation>
    <scope>NUCLEOTIDE SEQUENCE [LARGE SCALE GENOMIC DNA]</scope>
    <source>
        <strain evidence="6 7">GBMRC 2024</strain>
    </source>
</reference>
<evidence type="ECO:0000256" key="3">
    <source>
        <dbReference type="ARBA" id="ARBA00022777"/>
    </source>
</evidence>
<protein>
    <submittedName>
        <fullName evidence="6">Type II toxin-antitoxin system HipA family toxin</fullName>
    </submittedName>
</protein>
<dbReference type="NCBIfam" id="TIGR03071">
    <property type="entry name" value="couple_hipA"/>
    <property type="match status" value="1"/>
</dbReference>
<organism evidence="6 7">
    <name type="scientific">Pseudooceanicola albus</name>
    <dbReference type="NCBI Taxonomy" id="2692189"/>
    <lineage>
        <taxon>Bacteria</taxon>
        <taxon>Pseudomonadati</taxon>
        <taxon>Pseudomonadota</taxon>
        <taxon>Alphaproteobacteria</taxon>
        <taxon>Rhodobacterales</taxon>
        <taxon>Paracoccaceae</taxon>
        <taxon>Pseudooceanicola</taxon>
    </lineage>
</organism>
<dbReference type="Pfam" id="PF13657">
    <property type="entry name" value="Couple_hipA"/>
    <property type="match status" value="1"/>
</dbReference>
<keyword evidence="3" id="KW-0418">Kinase</keyword>
<dbReference type="AlphaFoldDB" id="A0A6L7GEM7"/>
<name>A0A6L7GEM7_9RHOB</name>
<dbReference type="RefSeq" id="WP_160897314.1">
    <property type="nucleotide sequence ID" value="NZ_WUMU01000055.1"/>
</dbReference>
<evidence type="ECO:0000259" key="5">
    <source>
        <dbReference type="Pfam" id="PF13657"/>
    </source>
</evidence>
<accession>A0A6L7GEM7</accession>
<feature type="domain" description="HipA N-terminal subdomain 1" evidence="5">
    <location>
        <begin position="6"/>
        <end position="102"/>
    </location>
</feature>
<dbReference type="EMBL" id="WUMU01000055">
    <property type="protein sequence ID" value="MXN21203.1"/>
    <property type="molecule type" value="Genomic_DNA"/>
</dbReference>
<dbReference type="GO" id="GO:0005829">
    <property type="term" value="C:cytosol"/>
    <property type="evidence" value="ECO:0007669"/>
    <property type="project" value="TreeGrafter"/>
</dbReference>
<gene>
    <name evidence="6" type="ORF">GR170_25575</name>
</gene>
<dbReference type="InterPro" id="IPR052028">
    <property type="entry name" value="HipA_Ser/Thr_kinase"/>
</dbReference>
<keyword evidence="7" id="KW-1185">Reference proteome</keyword>
<dbReference type="InterPro" id="IPR017508">
    <property type="entry name" value="HipA_N1"/>
</dbReference>
<evidence type="ECO:0000256" key="1">
    <source>
        <dbReference type="ARBA" id="ARBA00010164"/>
    </source>
</evidence>
<comment type="similarity">
    <text evidence="1">Belongs to the HipA Ser/Thr kinase family.</text>
</comment>
<evidence type="ECO:0000259" key="4">
    <source>
        <dbReference type="Pfam" id="PF07804"/>
    </source>
</evidence>
<dbReference type="GO" id="GO:0004674">
    <property type="term" value="F:protein serine/threonine kinase activity"/>
    <property type="evidence" value="ECO:0007669"/>
    <property type="project" value="TreeGrafter"/>
</dbReference>
<dbReference type="CDD" id="cd17793">
    <property type="entry name" value="HipA"/>
    <property type="match status" value="1"/>
</dbReference>
<proteinExistence type="inferred from homology"/>
<feature type="domain" description="HipA-like C-terminal" evidence="4">
    <location>
        <begin position="150"/>
        <end position="395"/>
    </location>
</feature>